<dbReference type="OrthoDB" id="5314275at2759"/>
<evidence type="ECO:0000313" key="2">
    <source>
        <dbReference type="EMBL" id="KLO06244.1"/>
    </source>
</evidence>
<feature type="compositionally biased region" description="Basic and acidic residues" evidence="1">
    <location>
        <begin position="1"/>
        <end position="11"/>
    </location>
</feature>
<keyword evidence="3" id="KW-1185">Reference proteome</keyword>
<feature type="compositionally biased region" description="Polar residues" evidence="1">
    <location>
        <begin position="16"/>
        <end position="28"/>
    </location>
</feature>
<name>A0A0H2R354_9AGAM</name>
<gene>
    <name evidence="2" type="ORF">SCHPADRAFT_695110</name>
</gene>
<organism evidence="2 3">
    <name type="scientific">Schizopora paradoxa</name>
    <dbReference type="NCBI Taxonomy" id="27342"/>
    <lineage>
        <taxon>Eukaryota</taxon>
        <taxon>Fungi</taxon>
        <taxon>Dikarya</taxon>
        <taxon>Basidiomycota</taxon>
        <taxon>Agaricomycotina</taxon>
        <taxon>Agaricomycetes</taxon>
        <taxon>Hymenochaetales</taxon>
        <taxon>Schizoporaceae</taxon>
        <taxon>Schizopora</taxon>
    </lineage>
</organism>
<accession>A0A0H2R354</accession>
<dbReference type="InterPro" id="IPR028018">
    <property type="entry name" value="DUF4646"/>
</dbReference>
<dbReference type="AlphaFoldDB" id="A0A0H2R354"/>
<evidence type="ECO:0000256" key="1">
    <source>
        <dbReference type="SAM" id="MobiDB-lite"/>
    </source>
</evidence>
<reference evidence="2 3" key="1">
    <citation type="submission" date="2015-04" db="EMBL/GenBank/DDBJ databases">
        <title>Complete genome sequence of Schizopora paradoxa KUC8140, a cosmopolitan wood degrader in East Asia.</title>
        <authorList>
            <consortium name="DOE Joint Genome Institute"/>
            <person name="Min B."/>
            <person name="Park H."/>
            <person name="Jang Y."/>
            <person name="Kim J.-J."/>
            <person name="Kim K.H."/>
            <person name="Pangilinan J."/>
            <person name="Lipzen A."/>
            <person name="Riley R."/>
            <person name="Grigoriev I.V."/>
            <person name="Spatafora J.W."/>
            <person name="Choi I.-G."/>
        </authorList>
    </citation>
    <scope>NUCLEOTIDE SEQUENCE [LARGE SCALE GENOMIC DNA]</scope>
    <source>
        <strain evidence="2 3">KUC8140</strain>
    </source>
</reference>
<dbReference type="EMBL" id="KQ086223">
    <property type="protein sequence ID" value="KLO06244.1"/>
    <property type="molecule type" value="Genomic_DNA"/>
</dbReference>
<dbReference type="STRING" id="27342.A0A0H2R354"/>
<protein>
    <submittedName>
        <fullName evidence="2">Uncharacterized protein</fullName>
    </submittedName>
</protein>
<sequence length="276" mass="30103">MIVDSKLDEKLPLAPQVTQSNRSQPQNQAAFPPMIVHSRGQRLGDGFFAQLPPTDLDPHPFIVRSVHEVDWKKFLTDVRDAAKHEPTDGPRGSGTGKKTLRVPPDVIDRWNTTFFNQHGIEVVLAKGPHRLSGDMSLPPPDFEDSTPGTLPPFPPFLGMPPMPPMGHSGMMPPIPPVPPVPGHGMHAPPVPPTPPFPPFPHAHGAHFPGPMGFPFHHGVGGPHFNHHGHGHHHAGRHSQSDFEHHPHHHHHHHHRGRGRGFGNSDGGRGGRCGRGG</sequence>
<feature type="region of interest" description="Disordered" evidence="1">
    <location>
        <begin position="1"/>
        <end position="28"/>
    </location>
</feature>
<feature type="compositionally biased region" description="Basic residues" evidence="1">
    <location>
        <begin position="224"/>
        <end position="236"/>
    </location>
</feature>
<feature type="region of interest" description="Disordered" evidence="1">
    <location>
        <begin position="82"/>
        <end position="102"/>
    </location>
</feature>
<proteinExistence type="predicted"/>
<evidence type="ECO:0000313" key="3">
    <source>
        <dbReference type="Proteomes" id="UP000053477"/>
    </source>
</evidence>
<feature type="compositionally biased region" description="Gly residues" evidence="1">
    <location>
        <begin position="259"/>
        <end position="276"/>
    </location>
</feature>
<dbReference type="Proteomes" id="UP000053477">
    <property type="component" value="Unassembled WGS sequence"/>
</dbReference>
<dbReference type="InParanoid" id="A0A0H2R354"/>
<feature type="region of interest" description="Disordered" evidence="1">
    <location>
        <begin position="224"/>
        <end position="276"/>
    </location>
</feature>
<dbReference type="Pfam" id="PF15496">
    <property type="entry name" value="DUF4646"/>
    <property type="match status" value="1"/>
</dbReference>
<feature type="compositionally biased region" description="Basic residues" evidence="1">
    <location>
        <begin position="245"/>
        <end position="258"/>
    </location>
</feature>